<name>A0A565C7L6_9BRAS</name>
<dbReference type="GO" id="GO:0008810">
    <property type="term" value="F:cellulase activity"/>
    <property type="evidence" value="ECO:0007669"/>
    <property type="project" value="UniProtKB-EC"/>
</dbReference>
<comment type="caution">
    <text evidence="11">The sequence shown here is derived from an EMBL/GenBank/DDBJ whole genome shotgun (WGS) entry which is preliminary data.</text>
</comment>
<feature type="domain" description="Glycoside hydrolase family 9" evidence="10">
    <location>
        <begin position="317"/>
        <end position="489"/>
    </location>
</feature>
<comment type="similarity">
    <text evidence="2">Belongs to the glycosyl hydrolase 9 (cellulase E) family.</text>
</comment>
<dbReference type="OrthoDB" id="10257085at2759"/>
<evidence type="ECO:0000256" key="7">
    <source>
        <dbReference type="ARBA" id="ARBA00023295"/>
    </source>
</evidence>
<sequence length="599" mass="69092">MSNSSEFSSSEPKLQEQQNEALLRKIETLKCERDRLQIMNERLHGESCKRLSFPELKSLQSQLCQGRLNVDQQMRIIKMEDDKLVKQEKEDSYLRQLEFSKKRKFLRLRAKDRRRFDEEIQQELAPVQMKKKIKYLKREVKRLRLLNEIMIGNKLEGMGYYELMAYQREVLVGLVSVHRRMRSLMLRPKEEELISVASRVKTLELETVELETMQPGDFIIKYCSKLGMSQQAVKLKLLRKPCLNVRKLIEEISTATGVAEGTIRNSYRDLSPRFPKIAPSWYAKEEDLKNLSRKPSIYSSIVLLLLTILPTAISHDYSDALTKSILFFEGQRSGYLPKEQRMTWRRNSALNDGKNLNVDLVGGYYDAGDNIKFHFPMAFSTTMLAWSAVEFGSYMSPADLRDNLAAVRWGTDYLLKTVSQFPNRIFVQVGEATPDHQCWERPEDMDTPRTAYAVEAPNSASDFAGEIVAALAAASIAFKRSDPNYAKRLEVFEKNAAAIAPYKDIAEKMMCSFFRKTHMTYTPGGLLYKPSFTQLQNTVALSFLLLTYAGYLSKSSQQLHCGNVKIKPDYFRRIAKRQVDYILGDNPMKLSYMISAIWE</sequence>
<gene>
    <name evidence="11" type="ORF">ANE_LOCUS20097</name>
</gene>
<feature type="coiled-coil region" evidence="9">
    <location>
        <begin position="19"/>
        <end position="46"/>
    </location>
</feature>
<accession>A0A565C7L6</accession>
<protein>
    <recommendedName>
        <fullName evidence="3">cellulase</fullName>
        <ecNumber evidence="3">3.2.1.4</ecNumber>
    </recommendedName>
</protein>
<dbReference type="Proteomes" id="UP000489600">
    <property type="component" value="Unassembled WGS sequence"/>
</dbReference>
<evidence type="ECO:0000256" key="3">
    <source>
        <dbReference type="ARBA" id="ARBA00012601"/>
    </source>
</evidence>
<feature type="domain" description="Glycoside hydrolase family 9" evidence="10">
    <location>
        <begin position="496"/>
        <end position="594"/>
    </location>
</feature>
<keyword evidence="7" id="KW-0326">Glycosidase</keyword>
<evidence type="ECO:0000256" key="4">
    <source>
        <dbReference type="ARBA" id="ARBA00022801"/>
    </source>
</evidence>
<comment type="catalytic activity">
    <reaction evidence="1">
        <text>Endohydrolysis of (1-&gt;4)-beta-D-glucosidic linkages in cellulose, lichenin and cereal beta-D-glucans.</text>
        <dbReference type="EC" id="3.2.1.4"/>
    </reaction>
</comment>
<evidence type="ECO:0000256" key="6">
    <source>
        <dbReference type="ARBA" id="ARBA00023277"/>
    </source>
</evidence>
<keyword evidence="8" id="KW-0624">Polysaccharide degradation</keyword>
<evidence type="ECO:0000256" key="9">
    <source>
        <dbReference type="SAM" id="Coils"/>
    </source>
</evidence>
<proteinExistence type="inferred from homology"/>
<dbReference type="Gene3D" id="1.10.472.10">
    <property type="entry name" value="Cyclin-like"/>
    <property type="match status" value="1"/>
</dbReference>
<keyword evidence="4" id="KW-0378">Hydrolase</keyword>
<dbReference type="GO" id="GO:0030245">
    <property type="term" value="P:cellulose catabolic process"/>
    <property type="evidence" value="ECO:0007669"/>
    <property type="project" value="UniProtKB-KW"/>
</dbReference>
<dbReference type="InterPro" id="IPR012341">
    <property type="entry name" value="6hp_glycosidase-like_sf"/>
</dbReference>
<keyword evidence="6" id="KW-0119">Carbohydrate metabolism</keyword>
<dbReference type="SUPFAM" id="SSF48208">
    <property type="entry name" value="Six-hairpin glycosidases"/>
    <property type="match status" value="1"/>
</dbReference>
<dbReference type="EMBL" id="CABITT030000007">
    <property type="protein sequence ID" value="VVB09653.1"/>
    <property type="molecule type" value="Genomic_DNA"/>
</dbReference>
<dbReference type="InterPro" id="IPR008928">
    <property type="entry name" value="6-hairpin_glycosidase_sf"/>
</dbReference>
<dbReference type="InterPro" id="IPR001701">
    <property type="entry name" value="Glyco_hydro_9"/>
</dbReference>
<keyword evidence="12" id="KW-1185">Reference proteome</keyword>
<keyword evidence="9" id="KW-0175">Coiled coil</keyword>
<dbReference type="AlphaFoldDB" id="A0A565C7L6"/>
<dbReference type="SUPFAM" id="SSF47954">
    <property type="entry name" value="Cyclin-like"/>
    <property type="match status" value="1"/>
</dbReference>
<reference evidence="11" key="1">
    <citation type="submission" date="2019-07" db="EMBL/GenBank/DDBJ databases">
        <authorList>
            <person name="Dittberner H."/>
        </authorList>
    </citation>
    <scope>NUCLEOTIDE SEQUENCE [LARGE SCALE GENOMIC DNA]</scope>
</reference>
<evidence type="ECO:0000313" key="11">
    <source>
        <dbReference type="EMBL" id="VVB09653.1"/>
    </source>
</evidence>
<evidence type="ECO:0000256" key="5">
    <source>
        <dbReference type="ARBA" id="ARBA00023001"/>
    </source>
</evidence>
<keyword evidence="5" id="KW-0136">Cellulose degradation</keyword>
<organism evidence="11 12">
    <name type="scientific">Arabis nemorensis</name>
    <dbReference type="NCBI Taxonomy" id="586526"/>
    <lineage>
        <taxon>Eukaryota</taxon>
        <taxon>Viridiplantae</taxon>
        <taxon>Streptophyta</taxon>
        <taxon>Embryophyta</taxon>
        <taxon>Tracheophyta</taxon>
        <taxon>Spermatophyta</taxon>
        <taxon>Magnoliopsida</taxon>
        <taxon>eudicotyledons</taxon>
        <taxon>Gunneridae</taxon>
        <taxon>Pentapetalae</taxon>
        <taxon>rosids</taxon>
        <taxon>malvids</taxon>
        <taxon>Brassicales</taxon>
        <taxon>Brassicaceae</taxon>
        <taxon>Arabideae</taxon>
        <taxon>Arabis</taxon>
    </lineage>
</organism>
<evidence type="ECO:0000256" key="1">
    <source>
        <dbReference type="ARBA" id="ARBA00000966"/>
    </source>
</evidence>
<dbReference type="EC" id="3.2.1.4" evidence="3"/>
<evidence type="ECO:0000256" key="8">
    <source>
        <dbReference type="ARBA" id="ARBA00023326"/>
    </source>
</evidence>
<dbReference type="Pfam" id="PF00759">
    <property type="entry name" value="Glyco_hydro_9"/>
    <property type="match status" value="2"/>
</dbReference>
<dbReference type="PANTHER" id="PTHR22298">
    <property type="entry name" value="ENDO-1,4-BETA-GLUCANASE"/>
    <property type="match status" value="1"/>
</dbReference>
<dbReference type="InterPro" id="IPR036915">
    <property type="entry name" value="Cyclin-like_sf"/>
</dbReference>
<evidence type="ECO:0000259" key="10">
    <source>
        <dbReference type="Pfam" id="PF00759"/>
    </source>
</evidence>
<evidence type="ECO:0000313" key="12">
    <source>
        <dbReference type="Proteomes" id="UP000489600"/>
    </source>
</evidence>
<dbReference type="Gene3D" id="1.50.10.10">
    <property type="match status" value="2"/>
</dbReference>
<evidence type="ECO:0000256" key="2">
    <source>
        <dbReference type="ARBA" id="ARBA00007072"/>
    </source>
</evidence>